<keyword evidence="3" id="KW-1185">Reference proteome</keyword>
<accession>A0A5N6U102</accession>
<evidence type="ECO:0000256" key="1">
    <source>
        <dbReference type="SAM" id="SignalP"/>
    </source>
</evidence>
<gene>
    <name evidence="2" type="ORF">BDV25DRAFT_170668</name>
</gene>
<dbReference type="AlphaFoldDB" id="A0A5N6U102"/>
<dbReference type="Gene3D" id="3.50.50.60">
    <property type="entry name" value="FAD/NAD(P)-binding domain"/>
    <property type="match status" value="1"/>
</dbReference>
<evidence type="ECO:0000313" key="3">
    <source>
        <dbReference type="Proteomes" id="UP000325780"/>
    </source>
</evidence>
<dbReference type="Gene3D" id="3.30.70.1990">
    <property type="match status" value="1"/>
</dbReference>
<proteinExistence type="predicted"/>
<dbReference type="EMBL" id="ML742056">
    <property type="protein sequence ID" value="KAE8152275.1"/>
    <property type="molecule type" value="Genomic_DNA"/>
</dbReference>
<dbReference type="OrthoDB" id="68575at2759"/>
<dbReference type="SUPFAM" id="SSF51905">
    <property type="entry name" value="FAD/NAD(P)-binding domain"/>
    <property type="match status" value="1"/>
</dbReference>
<feature type="signal peptide" evidence="1">
    <location>
        <begin position="1"/>
        <end position="19"/>
    </location>
</feature>
<feature type="chain" id="PRO_5024910414" description="Amine oxidase domain-containing protein" evidence="1">
    <location>
        <begin position="20"/>
        <end position="458"/>
    </location>
</feature>
<protein>
    <recommendedName>
        <fullName evidence="4">Amine oxidase domain-containing protein</fullName>
    </recommendedName>
</protein>
<name>A0A5N6U102_ASPAV</name>
<keyword evidence="1" id="KW-0732">Signal</keyword>
<evidence type="ECO:0000313" key="2">
    <source>
        <dbReference type="EMBL" id="KAE8152275.1"/>
    </source>
</evidence>
<dbReference type="Pfam" id="PF13450">
    <property type="entry name" value="NAD_binding_8"/>
    <property type="match status" value="1"/>
</dbReference>
<dbReference type="Proteomes" id="UP000325780">
    <property type="component" value="Unassembled WGS sequence"/>
</dbReference>
<organism evidence="2 3">
    <name type="scientific">Aspergillus avenaceus</name>
    <dbReference type="NCBI Taxonomy" id="36643"/>
    <lineage>
        <taxon>Eukaryota</taxon>
        <taxon>Fungi</taxon>
        <taxon>Dikarya</taxon>
        <taxon>Ascomycota</taxon>
        <taxon>Pezizomycotina</taxon>
        <taxon>Eurotiomycetes</taxon>
        <taxon>Eurotiomycetidae</taxon>
        <taxon>Eurotiales</taxon>
        <taxon>Aspergillaceae</taxon>
        <taxon>Aspergillus</taxon>
        <taxon>Aspergillus subgen. Circumdati</taxon>
    </lineage>
</organism>
<dbReference type="Gene3D" id="1.10.405.20">
    <property type="match status" value="1"/>
</dbReference>
<evidence type="ECO:0008006" key="4">
    <source>
        <dbReference type="Google" id="ProtNLM"/>
    </source>
</evidence>
<sequence>MKPTLLQSCTTFLISAAAAYPSVACEASRVVTKDVTVIGGGASGAYAAIQLLDNEKSVALIEQKPILGGHTNTYTDPSTNQTIDYGVHQWNDMPVVTEFFDRLAVPYTKAYVPSPGEIVDFDFHHGGPSNRSLPNATVSVYADVVEKYDFLQYGTELPHPVPEDIYRPFGDFVQKYGLEGYVPSLWNGQGDILHMPALYIMKDVGPAVLKSMKTNFIYTKNQNNYEIFQNAGSILRQDSLFLSSAVSELKRDDSGVSICLDTPQGRTLLHSSKVLITIPPLLDNMKGFDLTQEERAVFAQFTAVGYYVALVSIPDLPVTTFMYRNIAPDTLYGQPTLPALYRLTRIETSDLFIAEYGSLHPLSEEAVRVSIFHSIHKLRRAEGALSHREASILAYDSHTPYHLHVPGDAIRDGFYTSLYALQGQRNTFYSGAAFHAHDSALLWRFTGNIVRVLVGDLH</sequence>
<reference evidence="2 3" key="1">
    <citation type="submission" date="2019-04" db="EMBL/GenBank/DDBJ databases">
        <title>Friends and foes A comparative genomics study of 23 Aspergillus species from section Flavi.</title>
        <authorList>
            <consortium name="DOE Joint Genome Institute"/>
            <person name="Kjaerbolling I."/>
            <person name="Vesth T."/>
            <person name="Frisvad J.C."/>
            <person name="Nybo J.L."/>
            <person name="Theobald S."/>
            <person name="Kildgaard S."/>
            <person name="Isbrandt T."/>
            <person name="Kuo A."/>
            <person name="Sato A."/>
            <person name="Lyhne E.K."/>
            <person name="Kogle M.E."/>
            <person name="Wiebenga A."/>
            <person name="Kun R.S."/>
            <person name="Lubbers R.J."/>
            <person name="Makela M.R."/>
            <person name="Barry K."/>
            <person name="Chovatia M."/>
            <person name="Clum A."/>
            <person name="Daum C."/>
            <person name="Haridas S."/>
            <person name="He G."/>
            <person name="LaButti K."/>
            <person name="Lipzen A."/>
            <person name="Mondo S."/>
            <person name="Riley R."/>
            <person name="Salamov A."/>
            <person name="Simmons B.A."/>
            <person name="Magnuson J.K."/>
            <person name="Henrissat B."/>
            <person name="Mortensen U.H."/>
            <person name="Larsen T.O."/>
            <person name="Devries R.P."/>
            <person name="Grigoriev I.V."/>
            <person name="Machida M."/>
            <person name="Baker S.E."/>
            <person name="Andersen M.R."/>
        </authorList>
    </citation>
    <scope>NUCLEOTIDE SEQUENCE [LARGE SCALE GENOMIC DNA]</scope>
    <source>
        <strain evidence="2 3">IBT 18842</strain>
    </source>
</reference>
<dbReference type="InterPro" id="IPR036188">
    <property type="entry name" value="FAD/NAD-bd_sf"/>
</dbReference>